<keyword evidence="2" id="KW-1185">Reference proteome</keyword>
<organism evidence="1 2">
    <name type="scientific">Okeania hirsuta</name>
    <dbReference type="NCBI Taxonomy" id="1458930"/>
    <lineage>
        <taxon>Bacteria</taxon>
        <taxon>Bacillati</taxon>
        <taxon>Cyanobacteriota</taxon>
        <taxon>Cyanophyceae</taxon>
        <taxon>Oscillatoriophycideae</taxon>
        <taxon>Oscillatoriales</taxon>
        <taxon>Microcoleaceae</taxon>
        <taxon>Okeania</taxon>
    </lineage>
</organism>
<sequence>MNSLGEKEFKRWILREILPTIRETAMVKSYPSREMIYALAILKEVTYSERDDKAYFTFNATAKLCGTGNSGLKKDLQDKIYQLLGWYTKADLASRDKWIKGHTKFSDVIIAKIIEYYAFEAPESNDRVKDTFKAFAPIGIRNWAKEAVQYVEKEPTDNNPKEILASIDEKLSVIQQTVQELSQQFPVSDDGEQ</sequence>
<evidence type="ECO:0000313" key="2">
    <source>
        <dbReference type="Proteomes" id="UP000269154"/>
    </source>
</evidence>
<evidence type="ECO:0000313" key="1">
    <source>
        <dbReference type="EMBL" id="RQH34789.1"/>
    </source>
</evidence>
<gene>
    <name evidence="1" type="ORF">D5R40_20520</name>
</gene>
<protein>
    <recommendedName>
        <fullName evidence="3">Bro-N domain-containing protein</fullName>
    </recommendedName>
</protein>
<dbReference type="AlphaFoldDB" id="A0A3N6P7B9"/>
<dbReference type="Proteomes" id="UP000269154">
    <property type="component" value="Unassembled WGS sequence"/>
</dbReference>
<reference evidence="1 2" key="1">
    <citation type="journal article" date="2018" name="ACS Chem. Biol.">
        <title>Ketoreductase domain dysfunction expands chemodiversity: malyngamide biosynthesis in the cyanobacterium Okeania hirsuta.</title>
        <authorList>
            <person name="Moss N.A."/>
            <person name="Leao T."/>
            <person name="Rankin M."/>
            <person name="McCullough T.M."/>
            <person name="Qu P."/>
            <person name="Korobeynikov A."/>
            <person name="Smith J.L."/>
            <person name="Gerwick L."/>
            <person name="Gerwick W.H."/>
        </authorList>
    </citation>
    <scope>NUCLEOTIDE SEQUENCE [LARGE SCALE GENOMIC DNA]</scope>
    <source>
        <strain evidence="1 2">PAB10Feb10-1</strain>
    </source>
</reference>
<evidence type="ECO:0008006" key="3">
    <source>
        <dbReference type="Google" id="ProtNLM"/>
    </source>
</evidence>
<accession>A0A3N6P7B9</accession>
<name>A0A3N6P7B9_9CYAN</name>
<dbReference type="EMBL" id="RCBY01000131">
    <property type="protein sequence ID" value="RQH34789.1"/>
    <property type="molecule type" value="Genomic_DNA"/>
</dbReference>
<proteinExistence type="predicted"/>
<comment type="caution">
    <text evidence="1">The sequence shown here is derived from an EMBL/GenBank/DDBJ whole genome shotgun (WGS) entry which is preliminary data.</text>
</comment>
<dbReference type="RefSeq" id="WP_124155107.1">
    <property type="nucleotide sequence ID" value="NZ_RCBY01000131.1"/>
</dbReference>